<evidence type="ECO:0000313" key="2">
    <source>
        <dbReference type="EMBL" id="UVF62584.1"/>
    </source>
</evidence>
<protein>
    <submittedName>
        <fullName evidence="2">Uncharacterized protein</fullName>
    </submittedName>
</protein>
<evidence type="ECO:0000256" key="1">
    <source>
        <dbReference type="SAM" id="MobiDB-lite"/>
    </source>
</evidence>
<dbReference type="RefSeq" id="YP_010806175.1">
    <property type="nucleotide sequence ID" value="NC_077214.1"/>
</dbReference>
<name>A0A976UB20_9CAUD</name>
<accession>A0A976UB20</accession>
<proteinExistence type="predicted"/>
<evidence type="ECO:0000313" key="3">
    <source>
        <dbReference type="Proteomes" id="UP001157002"/>
    </source>
</evidence>
<organism evidence="2 3">
    <name type="scientific">Poseidoniales virus YSH_150918</name>
    <dbReference type="NCBI Taxonomy" id="3071324"/>
    <lineage>
        <taxon>Viruses</taxon>
        <taxon>Duplodnaviria</taxon>
        <taxon>Heunggongvirae</taxon>
        <taxon>Uroviricota</taxon>
        <taxon>Caudoviricetes</taxon>
        <taxon>Magrovirales</taxon>
        <taxon>Aoguangviridae</taxon>
        <taxon>Aobingvirus</taxon>
        <taxon>Aobingvirus yangshanense</taxon>
    </lineage>
</organism>
<reference evidence="2 3" key="1">
    <citation type="submission" date="2022-05" db="EMBL/GenBank/DDBJ databases">
        <title>Diverse viruses of marine archaea discovered using metagenomics.</title>
        <authorList>
            <person name="Zhou Y."/>
        </authorList>
    </citation>
    <scope>NUCLEOTIDE SEQUENCE [LARGE SCALE GENOMIC DNA]</scope>
    <source>
        <strain evidence="2">YSH_150918</strain>
    </source>
</reference>
<sequence length="78" mass="9790">MDWKDVLKEEDKQERWNRYRESLERAKKERRSNYQRKPEQPRYKCGMCGRKLSYYDKEHKRGQLNFCKACKERRGNKD</sequence>
<dbReference type="KEGG" id="vg:80545136"/>
<feature type="region of interest" description="Disordered" evidence="1">
    <location>
        <begin position="20"/>
        <end position="41"/>
    </location>
</feature>
<dbReference type="Proteomes" id="UP001157002">
    <property type="component" value="Segment"/>
</dbReference>
<dbReference type="GeneID" id="80545136"/>
<dbReference type="EMBL" id="ON649702">
    <property type="protein sequence ID" value="UVF62584.1"/>
    <property type="molecule type" value="Genomic_DNA"/>
</dbReference>
<keyword evidence="3" id="KW-1185">Reference proteome</keyword>